<reference evidence="3" key="1">
    <citation type="journal article" date="2014" name="Sci. Data">
        <title>Comprehensive analysis of the venom gland transcriptome of the spider Dolomedes fimbriatus.</title>
        <authorList>
            <person name="Kozlov S.A."/>
            <person name="Lazarev V.N."/>
            <person name="Kostryukova E.S."/>
            <person name="Selezneva O.V."/>
            <person name="Ospanova E.A."/>
            <person name="Alexeev D.G."/>
            <person name="Govorun V.M."/>
            <person name="Grishin E.V."/>
        </authorList>
    </citation>
    <scope>NUCLEOTIDE SEQUENCE</scope>
</reference>
<evidence type="ECO:0000256" key="2">
    <source>
        <dbReference type="SAM" id="SignalP"/>
    </source>
</evidence>
<feature type="coiled-coil region" evidence="1">
    <location>
        <begin position="29"/>
        <end position="63"/>
    </location>
</feature>
<proteinExistence type="evidence at transcript level"/>
<dbReference type="AlphaFoldDB" id="A0A0K1D8F8"/>
<name>A0A0K1D8F8_9ARAC</name>
<accession>A0A0K1D8F8</accession>
<reference evidence="3" key="2">
    <citation type="submission" date="2015-02" db="EMBL/GenBank/DDBJ databases">
        <authorList>
            <person name="Chooi Y.-H."/>
        </authorList>
    </citation>
    <scope>NUCLEOTIDE SEQUENCE</scope>
</reference>
<feature type="signal peptide" evidence="2">
    <location>
        <begin position="1"/>
        <end position="23"/>
    </location>
</feature>
<protein>
    <submittedName>
        <fullName evidence="3">Putative neurotoxin LTDF 16-02</fullName>
    </submittedName>
</protein>
<evidence type="ECO:0000313" key="3">
    <source>
        <dbReference type="EMBL" id="AKT09034.1"/>
    </source>
</evidence>
<keyword evidence="3" id="KW-0800">Toxin</keyword>
<keyword evidence="1" id="KW-0175">Coiled coil</keyword>
<evidence type="ECO:0000256" key="1">
    <source>
        <dbReference type="SAM" id="Coils"/>
    </source>
</evidence>
<keyword evidence="2" id="KW-0732">Signal</keyword>
<keyword evidence="3" id="KW-0528">Neurotoxin</keyword>
<organism evidence="3">
    <name type="scientific">Dolomedes fimbriatus</name>
    <dbReference type="NCBI Taxonomy" id="1432569"/>
    <lineage>
        <taxon>Eukaryota</taxon>
        <taxon>Metazoa</taxon>
        <taxon>Ecdysozoa</taxon>
        <taxon>Arthropoda</taxon>
        <taxon>Chelicerata</taxon>
        <taxon>Arachnida</taxon>
        <taxon>Araneae</taxon>
        <taxon>Araneomorphae</taxon>
        <taxon>Entelegynae</taxon>
        <taxon>Lycosoidea</taxon>
        <taxon>Pisauridae</taxon>
        <taxon>Dolomedes</taxon>
    </lineage>
</organism>
<sequence length="87" mass="10159">MNYFKVTCLIFVVLVFTAKSSTGEFENEFEEELETKEIEAELNDDLEEEIARSQALIDEEEARFFNGQMLKKTMEKLKKQEAAKRKG</sequence>
<feature type="chain" id="PRO_5005458260" evidence="2">
    <location>
        <begin position="24"/>
        <end position="87"/>
    </location>
</feature>
<dbReference type="EMBL" id="KP792958">
    <property type="protein sequence ID" value="AKT09034.1"/>
    <property type="molecule type" value="mRNA"/>
</dbReference>